<keyword evidence="1" id="KW-0812">Transmembrane</keyword>
<protein>
    <submittedName>
        <fullName evidence="2">Uncharacterized protein</fullName>
    </submittedName>
</protein>
<keyword evidence="1" id="KW-1133">Transmembrane helix</keyword>
<evidence type="ECO:0000313" key="2">
    <source>
        <dbReference type="EMBL" id="PIA40386.1"/>
    </source>
</evidence>
<evidence type="ECO:0000313" key="3">
    <source>
        <dbReference type="Proteomes" id="UP000230069"/>
    </source>
</evidence>
<evidence type="ECO:0000256" key="1">
    <source>
        <dbReference type="SAM" id="Phobius"/>
    </source>
</evidence>
<keyword evidence="3" id="KW-1185">Reference proteome</keyword>
<sequence length="66" mass="7549">MLCRMSFERILESVGIRFYAPDVASNGHLIPVFTFLLAIILSITRRMITTTTRLLTLSFRQTICKA</sequence>
<dbReference type="InParanoid" id="A0A2G5DA56"/>
<dbReference type="EMBL" id="KZ305042">
    <property type="protein sequence ID" value="PIA40386.1"/>
    <property type="molecule type" value="Genomic_DNA"/>
</dbReference>
<organism evidence="2 3">
    <name type="scientific">Aquilegia coerulea</name>
    <name type="common">Rocky mountain columbine</name>
    <dbReference type="NCBI Taxonomy" id="218851"/>
    <lineage>
        <taxon>Eukaryota</taxon>
        <taxon>Viridiplantae</taxon>
        <taxon>Streptophyta</taxon>
        <taxon>Embryophyta</taxon>
        <taxon>Tracheophyta</taxon>
        <taxon>Spermatophyta</taxon>
        <taxon>Magnoliopsida</taxon>
        <taxon>Ranunculales</taxon>
        <taxon>Ranunculaceae</taxon>
        <taxon>Thalictroideae</taxon>
        <taxon>Aquilegia</taxon>
    </lineage>
</organism>
<feature type="transmembrane region" description="Helical" evidence="1">
    <location>
        <begin position="27"/>
        <end position="44"/>
    </location>
</feature>
<dbReference type="Proteomes" id="UP000230069">
    <property type="component" value="Unassembled WGS sequence"/>
</dbReference>
<dbReference type="AlphaFoldDB" id="A0A2G5DA56"/>
<gene>
    <name evidence="2" type="ORF">AQUCO_02500232v1</name>
</gene>
<name>A0A2G5DA56_AQUCA</name>
<accession>A0A2G5DA56</accession>
<keyword evidence="1" id="KW-0472">Membrane</keyword>
<reference evidence="2 3" key="1">
    <citation type="submission" date="2017-09" db="EMBL/GenBank/DDBJ databases">
        <title>WGS assembly of Aquilegia coerulea Goldsmith.</title>
        <authorList>
            <person name="Hodges S."/>
            <person name="Kramer E."/>
            <person name="Nordborg M."/>
            <person name="Tomkins J."/>
            <person name="Borevitz J."/>
            <person name="Derieg N."/>
            <person name="Yan J."/>
            <person name="Mihaltcheva S."/>
            <person name="Hayes R.D."/>
            <person name="Rokhsar D."/>
        </authorList>
    </citation>
    <scope>NUCLEOTIDE SEQUENCE [LARGE SCALE GENOMIC DNA]</scope>
    <source>
        <strain evidence="3">cv. Goldsmith</strain>
    </source>
</reference>
<proteinExistence type="predicted"/>